<evidence type="ECO:0000313" key="3">
    <source>
        <dbReference type="Proteomes" id="UP000238071"/>
    </source>
</evidence>
<dbReference type="SMART" id="SM00306">
    <property type="entry name" value="HintN"/>
    <property type="match status" value="1"/>
</dbReference>
<dbReference type="PROSITE" id="PS50817">
    <property type="entry name" value="INTEIN_N_TER"/>
    <property type="match status" value="1"/>
</dbReference>
<protein>
    <submittedName>
        <fullName evidence="2">Intein</fullName>
    </submittedName>
</protein>
<proteinExistence type="predicted"/>
<gene>
    <name evidence="2" type="ORF">B0F88_104200</name>
</gene>
<dbReference type="InterPro" id="IPR036844">
    <property type="entry name" value="Hint_dom_sf"/>
</dbReference>
<dbReference type="Proteomes" id="UP000238071">
    <property type="component" value="Unassembled WGS sequence"/>
</dbReference>
<accession>A0A2S6H4T9</accession>
<dbReference type="EMBL" id="PTIY01000004">
    <property type="protein sequence ID" value="PPK72406.1"/>
    <property type="molecule type" value="Genomic_DNA"/>
</dbReference>
<reference evidence="2 3" key="1">
    <citation type="submission" date="2018-02" db="EMBL/GenBank/DDBJ databases">
        <title>Subsurface microbial communities from deep shales in Ohio and West Virginia, USA.</title>
        <authorList>
            <person name="Wrighton K."/>
        </authorList>
    </citation>
    <scope>NUCLEOTIDE SEQUENCE [LARGE SCALE GENOMIC DNA]</scope>
    <source>
        <strain evidence="2 3">OWC-G53F</strain>
    </source>
</reference>
<dbReference type="CDD" id="cd00081">
    <property type="entry name" value="Hint"/>
    <property type="match status" value="1"/>
</dbReference>
<dbReference type="AlphaFoldDB" id="A0A2S6H4T9"/>
<organism evidence="2 3">
    <name type="scientific">Methylobacter tundripaludum</name>
    <dbReference type="NCBI Taxonomy" id="173365"/>
    <lineage>
        <taxon>Bacteria</taxon>
        <taxon>Pseudomonadati</taxon>
        <taxon>Pseudomonadota</taxon>
        <taxon>Gammaproteobacteria</taxon>
        <taxon>Methylococcales</taxon>
        <taxon>Methylococcaceae</taxon>
        <taxon>Methylobacter</taxon>
    </lineage>
</organism>
<feature type="domain" description="Hint" evidence="1">
    <location>
        <begin position="210"/>
        <end position="310"/>
    </location>
</feature>
<dbReference type="Gene3D" id="2.170.16.10">
    <property type="entry name" value="Hedgehog/Intein (Hint) domain"/>
    <property type="match status" value="1"/>
</dbReference>
<evidence type="ECO:0000259" key="1">
    <source>
        <dbReference type="SMART" id="SM00306"/>
    </source>
</evidence>
<evidence type="ECO:0000313" key="2">
    <source>
        <dbReference type="EMBL" id="PPK72406.1"/>
    </source>
</evidence>
<dbReference type="GO" id="GO:0016539">
    <property type="term" value="P:intein-mediated protein splicing"/>
    <property type="evidence" value="ECO:0007669"/>
    <property type="project" value="InterPro"/>
</dbReference>
<dbReference type="SUPFAM" id="SSF51294">
    <property type="entry name" value="Hedgehog/intein (Hint) domain"/>
    <property type="match status" value="1"/>
</dbReference>
<name>A0A2S6H4T9_9GAMM</name>
<sequence>MEQCGLRLWQVIVMSDLYTGIPKSSHAYGYIKIAVGRVAGTINNADADYFYTETTNQQDPYLIVPFAGSLTLPDTVAIIPGTTSANIRTTALLSVDYGDTGAEIDMLSTYTSQTAIQNGITVIPSTNTISWNFPYDSKTASTTGSLVFNPGPANDKLSYFFFQFSVPVTGTFTGTYVFSIYSSYSAPSPANPPFSVSGPSQTILPIQFWWHCLAAGTQVAMADGSQQNIEDLNNSHRVISGSHGGTLGVEATALGHHKASADRVGLQGIYQLRTQDGKELIATGAHPIMTPTGALMVCHLDVGDAVLVTGGVSSVASCEPIDYSGMFYDLKLGNAEDRAKMGQHPVCTYHANGILVGDHIAMSEQADRQRYDLDFILPRISADFRTDYANAVRDRNQ</sequence>
<dbReference type="InterPro" id="IPR003587">
    <property type="entry name" value="Hint_dom_N"/>
</dbReference>
<comment type="caution">
    <text evidence="2">The sequence shown here is derived from an EMBL/GenBank/DDBJ whole genome shotgun (WGS) entry which is preliminary data.</text>
</comment>
<keyword evidence="3" id="KW-1185">Reference proteome</keyword>
<dbReference type="InterPro" id="IPR006141">
    <property type="entry name" value="Intein_N"/>
</dbReference>